<dbReference type="RefSeq" id="WP_340337412.1">
    <property type="nucleotide sequence ID" value="NZ_JBBKZS010000010.1"/>
</dbReference>
<dbReference type="EMBL" id="JBBKZS010000010">
    <property type="protein sequence ID" value="MEJ8857341.1"/>
    <property type="molecule type" value="Genomic_DNA"/>
</dbReference>
<dbReference type="Pfam" id="PF06097">
    <property type="entry name" value="DUF945"/>
    <property type="match status" value="1"/>
</dbReference>
<gene>
    <name evidence="2" type="ORF">WKW79_22400</name>
</gene>
<keyword evidence="3" id="KW-1185">Reference proteome</keyword>
<evidence type="ECO:0000313" key="2">
    <source>
        <dbReference type="EMBL" id="MEJ8857341.1"/>
    </source>
</evidence>
<protein>
    <submittedName>
        <fullName evidence="2">DUF945 family protein</fullName>
    </submittedName>
</protein>
<accession>A0ABU8XC88</accession>
<proteinExistence type="predicted"/>
<reference evidence="2 3" key="1">
    <citation type="submission" date="2024-03" db="EMBL/GenBank/DDBJ databases">
        <title>Novel species of the genus Variovorax.</title>
        <authorList>
            <person name="Liu Q."/>
            <person name="Xin Y.-H."/>
        </authorList>
    </citation>
    <scope>NUCLEOTIDE SEQUENCE [LARGE SCALE GENOMIC DNA]</scope>
    <source>
        <strain evidence="2 3">KACC 18901</strain>
    </source>
</reference>
<keyword evidence="1" id="KW-0732">Signal</keyword>
<feature type="chain" id="PRO_5047377958" evidence="1">
    <location>
        <begin position="24"/>
        <end position="473"/>
    </location>
</feature>
<dbReference type="InterPro" id="IPR010352">
    <property type="entry name" value="DUF945"/>
</dbReference>
<sequence length="473" mass="50123">MKKKAFAVAAAVVVVGGYLGATAFTGNKIAAAYEARAEKLEKQFPFLHVVDRKTEKGMFSSTYSAKLRIGCVPDAGGEAAKQGKTLDIGFRDQVRTGPLPGFSTFGAAVIESEVILPDEAPEGLRKYLAGMKPQDIRTVVSYGGDYSSQVRLPGGEVALPQGTLTWPDVHLRAAGKLDGGAFTFDGSLPELAFAGATKDEKSALDFKLAKLRWQGTSLPADSFWLRPGTSTVEIERLEVLANAGKKPVSAQIGKFKYLTEVKADKELLDAKAAFTADATLRIGEDAKPIQLDNFEFQESVKHLHGPTLQKVLETSMGQLSASCEGGELSADEAAAPIAEMMQAMTQLLLHAPEVSIDKLAVTYEGQRGELSFSASAPGLTAEDIENPVAIQARLQTNMLMKANAKLPVAWVQLLGERGGEAAGAPQRVAQAQSLVDLAVGKGFAVREGDFLTSTAVLEKGALLVNGKPMTGGK</sequence>
<evidence type="ECO:0000256" key="1">
    <source>
        <dbReference type="SAM" id="SignalP"/>
    </source>
</evidence>
<comment type="caution">
    <text evidence="2">The sequence shown here is derived from an EMBL/GenBank/DDBJ whole genome shotgun (WGS) entry which is preliminary data.</text>
</comment>
<dbReference type="Proteomes" id="UP001367030">
    <property type="component" value="Unassembled WGS sequence"/>
</dbReference>
<feature type="signal peptide" evidence="1">
    <location>
        <begin position="1"/>
        <end position="23"/>
    </location>
</feature>
<name>A0ABU8XC88_9BURK</name>
<evidence type="ECO:0000313" key="3">
    <source>
        <dbReference type="Proteomes" id="UP001367030"/>
    </source>
</evidence>
<organism evidence="2 3">
    <name type="scientific">Variovorax robiniae</name>
    <dbReference type="NCBI Taxonomy" id="1836199"/>
    <lineage>
        <taxon>Bacteria</taxon>
        <taxon>Pseudomonadati</taxon>
        <taxon>Pseudomonadota</taxon>
        <taxon>Betaproteobacteria</taxon>
        <taxon>Burkholderiales</taxon>
        <taxon>Comamonadaceae</taxon>
        <taxon>Variovorax</taxon>
    </lineage>
</organism>